<evidence type="ECO:0000313" key="2">
    <source>
        <dbReference type="WBParaSite" id="nRc.2.0.1.t16493-RA"/>
    </source>
</evidence>
<accession>A0A915IQM5</accession>
<proteinExistence type="predicted"/>
<dbReference type="Proteomes" id="UP000887565">
    <property type="component" value="Unplaced"/>
</dbReference>
<name>A0A915IQM5_ROMCU</name>
<organism evidence="1 2">
    <name type="scientific">Romanomermis culicivorax</name>
    <name type="common">Nematode worm</name>
    <dbReference type="NCBI Taxonomy" id="13658"/>
    <lineage>
        <taxon>Eukaryota</taxon>
        <taxon>Metazoa</taxon>
        <taxon>Ecdysozoa</taxon>
        <taxon>Nematoda</taxon>
        <taxon>Enoplea</taxon>
        <taxon>Dorylaimia</taxon>
        <taxon>Mermithida</taxon>
        <taxon>Mermithoidea</taxon>
        <taxon>Mermithidae</taxon>
        <taxon>Romanomermis</taxon>
    </lineage>
</organism>
<protein>
    <submittedName>
        <fullName evidence="2">LAGLIDADG homing endonuclease</fullName>
    </submittedName>
</protein>
<dbReference type="WBParaSite" id="nRc.2.0.1.t16493-RA">
    <property type="protein sequence ID" value="nRc.2.0.1.t16493-RA"/>
    <property type="gene ID" value="nRc.2.0.1.g16493"/>
</dbReference>
<reference evidence="2" key="1">
    <citation type="submission" date="2022-11" db="UniProtKB">
        <authorList>
            <consortium name="WormBaseParasite"/>
        </authorList>
    </citation>
    <scope>IDENTIFICATION</scope>
</reference>
<evidence type="ECO:0000313" key="1">
    <source>
        <dbReference type="Proteomes" id="UP000887565"/>
    </source>
</evidence>
<keyword evidence="1" id="KW-1185">Reference proteome</keyword>
<sequence>MPIKIEDNIFSRKGRVSRDIQNSPNAGQISSGSGLNALEGQITKGKAKFKWISRSERSFILAFFDGTERNR</sequence>
<dbReference type="AlphaFoldDB" id="A0A915IQM5"/>